<organism evidence="4 5">
    <name type="scientific">Mycoplasma yeatsii</name>
    <dbReference type="NCBI Taxonomy" id="51365"/>
    <lineage>
        <taxon>Bacteria</taxon>
        <taxon>Bacillati</taxon>
        <taxon>Mycoplasmatota</taxon>
        <taxon>Mollicutes</taxon>
        <taxon>Mycoplasmataceae</taxon>
        <taxon>Mycoplasma</taxon>
    </lineage>
</organism>
<dbReference type="Gene3D" id="3.40.50.720">
    <property type="entry name" value="NAD(P)-binding Rossmann-like Domain"/>
    <property type="match status" value="1"/>
</dbReference>
<dbReference type="RefSeq" id="WP_307445599.1">
    <property type="nucleotide sequence ID" value="NZ_JAUSWP010000010.1"/>
</dbReference>
<sequence length="239" mass="26442">MKKLVAITGASSGIGLACAKLFSEQGYPVLIMARRKEILDSLNLDNCVTARVDVRDIDQIKNAIKLAEEKFGPVDLMINNAGIMPMDKYADQNLQEKYDTLDINIKGVINGMDAVLPTMRKLNNGTIINISSVSGRYTSVDHAVYNGSKFAVNAITEQARRELSDTNIRFCLIEPAIVDTNLLSTTTNKEVLENYMKRKNKLNGGLSADQIAQTILYVYQLPQDVSIKELMISHTNQAV</sequence>
<evidence type="ECO:0000313" key="5">
    <source>
        <dbReference type="Proteomes" id="UP001236620"/>
    </source>
</evidence>
<dbReference type="PROSITE" id="PS51257">
    <property type="entry name" value="PROKAR_LIPOPROTEIN"/>
    <property type="match status" value="1"/>
</dbReference>
<dbReference type="SUPFAM" id="SSF51735">
    <property type="entry name" value="NAD(P)-binding Rossmann-fold domains"/>
    <property type="match status" value="1"/>
</dbReference>
<keyword evidence="5" id="KW-1185">Reference proteome</keyword>
<reference evidence="4" key="1">
    <citation type="submission" date="2023-07" db="EMBL/GenBank/DDBJ databases">
        <title>Genomic Encyclopedia of Type Strains, Phase IV (KMG-IV): sequencing the most valuable type-strain genomes for metagenomic binning, comparative biology and taxonomic classification.</title>
        <authorList>
            <person name="Goeker M."/>
        </authorList>
    </citation>
    <scope>NUCLEOTIDE SEQUENCE [LARGE SCALE GENOMIC DNA]</scope>
    <source>
        <strain evidence="4">DSM 22019</strain>
    </source>
</reference>
<gene>
    <name evidence="4" type="ORF">J2Z63_000773</name>
</gene>
<evidence type="ECO:0000256" key="2">
    <source>
        <dbReference type="ARBA" id="ARBA00023002"/>
    </source>
</evidence>
<dbReference type="InterPro" id="IPR036291">
    <property type="entry name" value="NAD(P)-bd_dom_sf"/>
</dbReference>
<dbReference type="PROSITE" id="PS00061">
    <property type="entry name" value="ADH_SHORT"/>
    <property type="match status" value="1"/>
</dbReference>
<comment type="caution">
    <text evidence="4">The sequence shown here is derived from an EMBL/GenBank/DDBJ whole genome shotgun (WGS) entry which is preliminary data.</text>
</comment>
<dbReference type="Proteomes" id="UP001236620">
    <property type="component" value="Unassembled WGS sequence"/>
</dbReference>
<dbReference type="InterPro" id="IPR002347">
    <property type="entry name" value="SDR_fam"/>
</dbReference>
<dbReference type="CDD" id="cd05233">
    <property type="entry name" value="SDR_c"/>
    <property type="match status" value="1"/>
</dbReference>
<dbReference type="Pfam" id="PF00106">
    <property type="entry name" value="adh_short"/>
    <property type="match status" value="1"/>
</dbReference>
<evidence type="ECO:0000256" key="3">
    <source>
        <dbReference type="RuleBase" id="RU000363"/>
    </source>
</evidence>
<keyword evidence="2" id="KW-0560">Oxidoreductase</keyword>
<dbReference type="PANTHER" id="PTHR43115:SF4">
    <property type="entry name" value="DEHYDROGENASE_REDUCTASE SDR FAMILY MEMBER 11"/>
    <property type="match status" value="1"/>
</dbReference>
<dbReference type="PRINTS" id="PR00081">
    <property type="entry name" value="GDHRDH"/>
</dbReference>
<dbReference type="PRINTS" id="PR00080">
    <property type="entry name" value="SDRFAMILY"/>
</dbReference>
<name>A0ABU0NFA2_9MOLU</name>
<comment type="similarity">
    <text evidence="1 3">Belongs to the short-chain dehydrogenases/reductases (SDR) family.</text>
</comment>
<protein>
    <submittedName>
        <fullName evidence="4">NADP-dependent 3-hydroxy acid dehydrogenase YdfG</fullName>
    </submittedName>
</protein>
<dbReference type="EMBL" id="JAUSWP010000010">
    <property type="protein sequence ID" value="MDQ0568123.1"/>
    <property type="molecule type" value="Genomic_DNA"/>
</dbReference>
<dbReference type="PANTHER" id="PTHR43115">
    <property type="entry name" value="DEHYDROGENASE/REDUCTASE SDR FAMILY MEMBER 11"/>
    <property type="match status" value="1"/>
</dbReference>
<proteinExistence type="inferred from homology"/>
<evidence type="ECO:0000256" key="1">
    <source>
        <dbReference type="ARBA" id="ARBA00006484"/>
    </source>
</evidence>
<evidence type="ECO:0000313" key="4">
    <source>
        <dbReference type="EMBL" id="MDQ0568123.1"/>
    </source>
</evidence>
<dbReference type="InterPro" id="IPR020904">
    <property type="entry name" value="Sc_DH/Rdtase_CS"/>
</dbReference>
<accession>A0ABU0NFA2</accession>